<feature type="compositionally biased region" description="Low complexity" evidence="1">
    <location>
        <begin position="274"/>
        <end position="295"/>
    </location>
</feature>
<keyword evidence="4" id="KW-1185">Reference proteome</keyword>
<evidence type="ECO:0000313" key="4">
    <source>
        <dbReference type="Proteomes" id="UP000838763"/>
    </source>
</evidence>
<reference evidence="3" key="1">
    <citation type="submission" date="2022-11" db="EMBL/GenBank/DDBJ databases">
        <authorList>
            <person name="Scott C."/>
            <person name="Bruce N."/>
        </authorList>
    </citation>
    <scope>NUCLEOTIDE SEQUENCE</scope>
</reference>
<feature type="transmembrane region" description="Helical" evidence="2">
    <location>
        <begin position="84"/>
        <end position="103"/>
    </location>
</feature>
<dbReference type="PANTHER" id="PTHR37451">
    <property type="entry name" value="MARVEL DOMAIN"/>
    <property type="match status" value="1"/>
</dbReference>
<dbReference type="OrthoDB" id="5241662at2759"/>
<feature type="compositionally biased region" description="Low complexity" evidence="1">
    <location>
        <begin position="318"/>
        <end position="342"/>
    </location>
</feature>
<dbReference type="PANTHER" id="PTHR37451:SF4">
    <property type="entry name" value="MARVEL DOMAIN-CONTAINING PROTEIN"/>
    <property type="match status" value="1"/>
</dbReference>
<feature type="region of interest" description="Disordered" evidence="1">
    <location>
        <begin position="274"/>
        <end position="356"/>
    </location>
</feature>
<sequence length="356" mass="38073">MSQQYQQVPLQPEGIPLQQQYQQPQQPVAHVPVAHAPVAAPAAAHSNVLVTPTWKLAVRGVQIFITLAVLGLSGHIIHGAYMDPFGLAIAVVVLSWVGLAYILLTEKVASLRSAYIVYAVLAVDLFLTIMWLATMGATAHMRAAFKYTANISGCYDDGSLIGSMTCFKLRKRGFVAGPVGLAEMTVVACISALNFILFAVCFVTSLLAFFRQRKTATPGGVPVADGGEKQQPVVYTQPAPAAYPTQAPAAYPQAAVPAAVPVQQAYQQQPIQPIQPQYTGGYPQQQQPIQPQYTGSTFSQPIAPQYTGGNISTPTPPRKTSTRLPEPSLPSPSSTLPALTSPRCRPLPSRPTKSFP</sequence>
<evidence type="ECO:0000256" key="2">
    <source>
        <dbReference type="SAM" id="Phobius"/>
    </source>
</evidence>
<accession>A0A9P1M9M6</accession>
<organism evidence="3 4">
    <name type="scientific">Parascedosporium putredinis</name>
    <dbReference type="NCBI Taxonomy" id="1442378"/>
    <lineage>
        <taxon>Eukaryota</taxon>
        <taxon>Fungi</taxon>
        <taxon>Dikarya</taxon>
        <taxon>Ascomycota</taxon>
        <taxon>Pezizomycotina</taxon>
        <taxon>Sordariomycetes</taxon>
        <taxon>Hypocreomycetidae</taxon>
        <taxon>Microascales</taxon>
        <taxon>Microascaceae</taxon>
        <taxon>Parascedosporium</taxon>
    </lineage>
</organism>
<name>A0A9P1M9M6_9PEZI</name>
<evidence type="ECO:0000313" key="3">
    <source>
        <dbReference type="EMBL" id="CAI4214881.1"/>
    </source>
</evidence>
<feature type="compositionally biased region" description="Polar residues" evidence="1">
    <location>
        <begin position="296"/>
        <end position="311"/>
    </location>
</feature>
<keyword evidence="2" id="KW-0472">Membrane</keyword>
<keyword evidence="2" id="KW-1133">Transmembrane helix</keyword>
<dbReference type="AlphaFoldDB" id="A0A9P1M9M6"/>
<gene>
    <name evidence="3" type="ORF">PPNO1_LOCUS4608</name>
</gene>
<feature type="transmembrane region" description="Helical" evidence="2">
    <location>
        <begin position="115"/>
        <end position="133"/>
    </location>
</feature>
<proteinExistence type="predicted"/>
<protein>
    <recommendedName>
        <fullName evidence="5">MARVEL domain-containing protein</fullName>
    </recommendedName>
</protein>
<dbReference type="Proteomes" id="UP000838763">
    <property type="component" value="Unassembled WGS sequence"/>
</dbReference>
<feature type="transmembrane region" description="Helical" evidence="2">
    <location>
        <begin position="184"/>
        <end position="210"/>
    </location>
</feature>
<comment type="caution">
    <text evidence="3">The sequence shown here is derived from an EMBL/GenBank/DDBJ whole genome shotgun (WGS) entry which is preliminary data.</text>
</comment>
<evidence type="ECO:0008006" key="5">
    <source>
        <dbReference type="Google" id="ProtNLM"/>
    </source>
</evidence>
<feature type="transmembrane region" description="Helical" evidence="2">
    <location>
        <begin position="56"/>
        <end position="78"/>
    </location>
</feature>
<evidence type="ECO:0000256" key="1">
    <source>
        <dbReference type="SAM" id="MobiDB-lite"/>
    </source>
</evidence>
<dbReference type="EMBL" id="CALLCH030000012">
    <property type="protein sequence ID" value="CAI4214881.1"/>
    <property type="molecule type" value="Genomic_DNA"/>
</dbReference>
<keyword evidence="2" id="KW-0812">Transmembrane</keyword>